<organism evidence="2">
    <name type="scientific">Halalkalibacterium halodurans</name>
    <name type="common">Bacillus halodurans</name>
    <dbReference type="NCBI Taxonomy" id="86665"/>
    <lineage>
        <taxon>Bacteria</taxon>
        <taxon>Bacillati</taxon>
        <taxon>Bacillota</taxon>
        <taxon>Bacilli</taxon>
        <taxon>Bacillales</taxon>
        <taxon>Bacillaceae</taxon>
        <taxon>Halalkalibacterium (ex Joshi et al. 2022)</taxon>
    </lineage>
</organism>
<gene>
    <name evidence="2" type="ORF">AMD02_14480</name>
</gene>
<dbReference type="Pfam" id="PF13560">
    <property type="entry name" value="HTH_31"/>
    <property type="match status" value="1"/>
</dbReference>
<dbReference type="GO" id="GO:0003677">
    <property type="term" value="F:DNA binding"/>
    <property type="evidence" value="ECO:0007669"/>
    <property type="project" value="InterPro"/>
</dbReference>
<feature type="domain" description="HTH cro/C1-type" evidence="1">
    <location>
        <begin position="7"/>
        <end position="55"/>
    </location>
</feature>
<comment type="caution">
    <text evidence="2">The sequence shown here is derived from an EMBL/GenBank/DDBJ whole genome shotgun (WGS) entry which is preliminary data.</text>
</comment>
<accession>A0A0M0KM93</accession>
<dbReference type="EMBL" id="LILD01000001">
    <property type="protein sequence ID" value="KOO39920.1"/>
    <property type="molecule type" value="Genomic_DNA"/>
</dbReference>
<dbReference type="Gene3D" id="1.10.260.40">
    <property type="entry name" value="lambda repressor-like DNA-binding domains"/>
    <property type="match status" value="1"/>
</dbReference>
<dbReference type="PROSITE" id="PS50943">
    <property type="entry name" value="HTH_CROC1"/>
    <property type="match status" value="1"/>
</dbReference>
<dbReference type="PATRIC" id="fig|136160.3.peg.3362"/>
<reference evidence="2" key="1">
    <citation type="submission" date="2015-08" db="EMBL/GenBank/DDBJ databases">
        <title>Complete DNA Sequence of Pseudomonas syringae pv. actinidiae, the Causal Agent of Kiwifruit Canker Disease.</title>
        <authorList>
            <person name="Rikkerink E.H.A."/>
            <person name="Fineran P.C."/>
        </authorList>
    </citation>
    <scope>NUCLEOTIDE SEQUENCE</scope>
    <source>
        <strain evidence="2">DSM 13666</strain>
    </source>
</reference>
<dbReference type="CDD" id="cd00093">
    <property type="entry name" value="HTH_XRE"/>
    <property type="match status" value="1"/>
</dbReference>
<dbReference type="InterPro" id="IPR001387">
    <property type="entry name" value="Cro/C1-type_HTH"/>
</dbReference>
<proteinExistence type="predicted"/>
<dbReference type="InterPro" id="IPR010982">
    <property type="entry name" value="Lambda_DNA-bd_dom_sf"/>
</dbReference>
<protein>
    <recommendedName>
        <fullName evidence="1">HTH cro/C1-type domain-containing protein</fullName>
    </recommendedName>
</protein>
<evidence type="ECO:0000259" key="1">
    <source>
        <dbReference type="PROSITE" id="PS50943"/>
    </source>
</evidence>
<dbReference type="RefSeq" id="WP_053431769.1">
    <property type="nucleotide sequence ID" value="NZ_LILD02000002.1"/>
</dbReference>
<dbReference type="SUPFAM" id="SSF47413">
    <property type="entry name" value="lambda repressor-like DNA-binding domains"/>
    <property type="match status" value="1"/>
</dbReference>
<dbReference type="AlphaFoldDB" id="A0A0M0KM93"/>
<evidence type="ECO:0000313" key="2">
    <source>
        <dbReference type="EMBL" id="KOO39920.1"/>
    </source>
</evidence>
<sequence>MAIGTDIAAARQRKGLTQHELAEKLPFCRSSVALHETGRREVNKEDWKYYCQALDDAVFTLKRQRDATGGVYIPYLDGPIVEHNPAALTFLARRELKQAKEHLNEIDVSKPVDMMSGAETSHVERTINELLDAAAAAQTLVIDLCSRLDMSFSKEVKQWQGSLMARQMIARRNV</sequence>
<name>A0A0M0KM93_ALKHA</name>